<dbReference type="AlphaFoldDB" id="A0A7J8SJI9"/>
<gene>
    <name evidence="1" type="ORF">Godav_003981</name>
</gene>
<dbReference type="Proteomes" id="UP000593561">
    <property type="component" value="Unassembled WGS sequence"/>
</dbReference>
<protein>
    <submittedName>
        <fullName evidence="1">Uncharacterized protein</fullName>
    </submittedName>
</protein>
<comment type="caution">
    <text evidence="1">The sequence shown here is derived from an EMBL/GenBank/DDBJ whole genome shotgun (WGS) entry which is preliminary data.</text>
</comment>
<reference evidence="1 2" key="1">
    <citation type="journal article" date="2019" name="Genome Biol. Evol.">
        <title>Insights into the evolution of the New World diploid cottons (Gossypium, subgenus Houzingenia) based on genome sequencing.</title>
        <authorList>
            <person name="Grover C.E."/>
            <person name="Arick M.A. 2nd"/>
            <person name="Thrash A."/>
            <person name="Conover J.L."/>
            <person name="Sanders W.S."/>
            <person name="Peterson D.G."/>
            <person name="Frelichowski J.E."/>
            <person name="Scheffler J.A."/>
            <person name="Scheffler B.E."/>
            <person name="Wendel J.F."/>
        </authorList>
    </citation>
    <scope>NUCLEOTIDE SEQUENCE [LARGE SCALE GENOMIC DNA]</scope>
    <source>
        <strain evidence="1">27</strain>
        <tissue evidence="1">Leaf</tissue>
    </source>
</reference>
<proteinExistence type="predicted"/>
<organism evidence="1 2">
    <name type="scientific">Gossypium davidsonii</name>
    <name type="common">Davidson's cotton</name>
    <name type="synonym">Gossypium klotzschianum subsp. davidsonii</name>
    <dbReference type="NCBI Taxonomy" id="34287"/>
    <lineage>
        <taxon>Eukaryota</taxon>
        <taxon>Viridiplantae</taxon>
        <taxon>Streptophyta</taxon>
        <taxon>Embryophyta</taxon>
        <taxon>Tracheophyta</taxon>
        <taxon>Spermatophyta</taxon>
        <taxon>Magnoliopsida</taxon>
        <taxon>eudicotyledons</taxon>
        <taxon>Gunneridae</taxon>
        <taxon>Pentapetalae</taxon>
        <taxon>rosids</taxon>
        <taxon>malvids</taxon>
        <taxon>Malvales</taxon>
        <taxon>Malvaceae</taxon>
        <taxon>Malvoideae</taxon>
        <taxon>Gossypium</taxon>
    </lineage>
</organism>
<evidence type="ECO:0000313" key="2">
    <source>
        <dbReference type="Proteomes" id="UP000593561"/>
    </source>
</evidence>
<keyword evidence="2" id="KW-1185">Reference proteome</keyword>
<evidence type="ECO:0000313" key="1">
    <source>
        <dbReference type="EMBL" id="MBA0626288.1"/>
    </source>
</evidence>
<accession>A0A7J8SJI9</accession>
<dbReference type="EMBL" id="JABFAC010000010">
    <property type="protein sequence ID" value="MBA0626288.1"/>
    <property type="molecule type" value="Genomic_DNA"/>
</dbReference>
<name>A0A7J8SJI9_GOSDV</name>
<sequence>MRNCKGIRENTKEREWTKFCLPAEEPLIIPVVQKFYLALKQKEAARPFYEMHSFVKVRGVNVLVTETSICQIYDAPYYYRDYLYQKIFEGIQKH</sequence>